<dbReference type="PANTHER" id="PTHR40631:SF2">
    <property type="entry name" value="ALPHA-L-ARABINOFURANOSIDASE"/>
    <property type="match status" value="1"/>
</dbReference>
<accession>A0A1J5RSE8</accession>
<dbReference type="EC" id="3.2.1.55" evidence="3"/>
<keyword evidence="6 8" id="KW-0378">Hydrolase</keyword>
<evidence type="ECO:0000256" key="5">
    <source>
        <dbReference type="ARBA" id="ARBA00022729"/>
    </source>
</evidence>
<dbReference type="SUPFAM" id="SSF75005">
    <property type="entry name" value="Arabinanase/levansucrase/invertase"/>
    <property type="match status" value="1"/>
</dbReference>
<dbReference type="PANTHER" id="PTHR40631">
    <property type="entry name" value="ALPHA-L-ARABINOFURANOSIDASE AXHA-2-RELATED"/>
    <property type="match status" value="1"/>
</dbReference>
<evidence type="ECO:0000256" key="4">
    <source>
        <dbReference type="ARBA" id="ARBA00022525"/>
    </source>
</evidence>
<keyword evidence="7 8" id="KW-0326">Glycosidase</keyword>
<comment type="catalytic activity">
    <reaction evidence="1">
        <text>Hydrolysis of terminal non-reducing alpha-L-arabinofuranoside residues in alpha-L-arabinosides.</text>
        <dbReference type="EC" id="3.2.1.55"/>
    </reaction>
</comment>
<evidence type="ECO:0000256" key="3">
    <source>
        <dbReference type="ARBA" id="ARBA00012670"/>
    </source>
</evidence>
<dbReference type="AlphaFoldDB" id="A0A1J5RSE8"/>
<reference evidence="8" key="1">
    <citation type="submission" date="2016-10" db="EMBL/GenBank/DDBJ databases">
        <title>Sequence of Gallionella enrichment culture.</title>
        <authorList>
            <person name="Poehlein A."/>
            <person name="Muehling M."/>
            <person name="Daniel R."/>
        </authorList>
    </citation>
    <scope>NUCLEOTIDE SEQUENCE</scope>
</reference>
<dbReference type="Pfam" id="PF03664">
    <property type="entry name" value="Glyco_hydro_62"/>
    <property type="match status" value="1"/>
</dbReference>
<dbReference type="Gene3D" id="2.115.10.20">
    <property type="entry name" value="Glycosyl hydrolase domain, family 43"/>
    <property type="match status" value="1"/>
</dbReference>
<comment type="subcellular location">
    <subcellularLocation>
        <location evidence="2">Secreted</location>
    </subcellularLocation>
</comment>
<dbReference type="InterPro" id="IPR005193">
    <property type="entry name" value="GH62_arabinosidase"/>
</dbReference>
<dbReference type="GO" id="GO:0005576">
    <property type="term" value="C:extracellular region"/>
    <property type="evidence" value="ECO:0007669"/>
    <property type="project" value="UniProtKB-SubCell"/>
</dbReference>
<evidence type="ECO:0000313" key="8">
    <source>
        <dbReference type="EMBL" id="OIQ98894.1"/>
    </source>
</evidence>
<organism evidence="8">
    <name type="scientific">mine drainage metagenome</name>
    <dbReference type="NCBI Taxonomy" id="410659"/>
    <lineage>
        <taxon>unclassified sequences</taxon>
        <taxon>metagenomes</taxon>
        <taxon>ecological metagenomes</taxon>
    </lineage>
</organism>
<comment type="caution">
    <text evidence="8">The sequence shown here is derived from an EMBL/GenBank/DDBJ whole genome shotgun (WGS) entry which is preliminary data.</text>
</comment>
<evidence type="ECO:0000256" key="2">
    <source>
        <dbReference type="ARBA" id="ARBA00004613"/>
    </source>
</evidence>
<protein>
    <recommendedName>
        <fullName evidence="3">non-reducing end alpha-L-arabinofuranosidase</fullName>
        <ecNumber evidence="3">3.2.1.55</ecNumber>
    </recommendedName>
</protein>
<sequence length="662" mass="70942">MNQPALLKMSVLNRFVLTLVVVGVIAAVPAAIAALPAPFSEPLEWTTSDPLISPISDANHNLVSIKDPSVVQYGGYWHVYATVANTAGQWNMVYLKFPTWSQASSAKQVYLDTANPAFAGYHCAPQVFYFTPQKKWYLICQSPQPTYSTADDLSKPETWTAPQNFFPTTPSGAPSSWIDFWVICDDTNAYLFFSGDDGRWYRSQTTLANFPNGFSNPVVVMQTASKFDLFEASCVYHIKGASEYLAIIECIGSTGRRYFKGFLADSLDGTWTPYHASESDPFAGRANVSLNPLDPVPESNDFSHGELVRDGYDQTLTIDPGDVQFLYQGMDPSTPAGTSYSQLPYRLALLTPLSSGVSVISTTPPSYTVFPNSFVDISTRCYVGTGSSVGVAGFILKNRSVVLVRASGPTLGTQGVANTIAKPQLTIYNSAGTPILENVGWQSGMTYLSGTKADDVTGNYKDAYGVDAVTKAVHAFPFTSPDDSAITVQLPPGLYTAEVKGADGGTGNAIVEVYLYSPSGKLDPANQFSAISTRCYVGTGDSAATVGLILQNPGTVLLRAVGPSLSRYSVSNILPNPTITLYNAQSLPIQTNTSWQSDPTEAAAIQDATTTVQDFPLTYTEDSAMLVTLPAGTYTAIVKDANGKSGNAIVEAYLVPQTVGSR</sequence>
<evidence type="ECO:0000256" key="6">
    <source>
        <dbReference type="ARBA" id="ARBA00022801"/>
    </source>
</evidence>
<dbReference type="EMBL" id="MLJW01000113">
    <property type="protein sequence ID" value="OIQ98894.1"/>
    <property type="molecule type" value="Genomic_DNA"/>
</dbReference>
<dbReference type="InterPro" id="IPR023296">
    <property type="entry name" value="Glyco_hydro_beta-prop_sf"/>
</dbReference>
<name>A0A1J5RSE8_9ZZZZ</name>
<keyword evidence="4" id="KW-0964">Secreted</keyword>
<dbReference type="CDD" id="cd08987">
    <property type="entry name" value="GH62"/>
    <property type="match status" value="1"/>
</dbReference>
<gene>
    <name evidence="8" type="primary">xynC_4</name>
    <name evidence="8" type="ORF">GALL_191370</name>
</gene>
<dbReference type="GO" id="GO:0046373">
    <property type="term" value="P:L-arabinose metabolic process"/>
    <property type="evidence" value="ECO:0007669"/>
    <property type="project" value="InterPro"/>
</dbReference>
<proteinExistence type="predicted"/>
<evidence type="ECO:0000256" key="1">
    <source>
        <dbReference type="ARBA" id="ARBA00001462"/>
    </source>
</evidence>
<evidence type="ECO:0000256" key="7">
    <source>
        <dbReference type="ARBA" id="ARBA00023295"/>
    </source>
</evidence>
<keyword evidence="5" id="KW-0732">Signal</keyword>
<dbReference type="GO" id="GO:0046556">
    <property type="term" value="F:alpha-L-arabinofuranosidase activity"/>
    <property type="evidence" value="ECO:0007669"/>
    <property type="project" value="UniProtKB-EC"/>
</dbReference>